<dbReference type="HOGENOM" id="CLU_2358134_0_0_6"/>
<dbReference type="EMBL" id="CP000507">
    <property type="protein sequence ID" value="ABM00562.1"/>
    <property type="molecule type" value="Genomic_DNA"/>
</dbReference>
<dbReference type="AlphaFoldDB" id="A1S855"/>
<name>A1S855_SHEAM</name>
<reference evidence="1 2" key="1">
    <citation type="submission" date="2006-12" db="EMBL/GenBank/DDBJ databases">
        <title>Complete sequence of Shewanella amazonensis SB2B.</title>
        <authorList>
            <consortium name="US DOE Joint Genome Institute"/>
            <person name="Copeland A."/>
            <person name="Lucas S."/>
            <person name="Lapidus A."/>
            <person name="Barry K."/>
            <person name="Detter J.C."/>
            <person name="Glavina del Rio T."/>
            <person name="Hammon N."/>
            <person name="Israni S."/>
            <person name="Dalin E."/>
            <person name="Tice H."/>
            <person name="Pitluck S."/>
            <person name="Munk A.C."/>
            <person name="Brettin T."/>
            <person name="Bruce D."/>
            <person name="Han C."/>
            <person name="Tapia R."/>
            <person name="Gilna P."/>
            <person name="Schmutz J."/>
            <person name="Larimer F."/>
            <person name="Land M."/>
            <person name="Hauser L."/>
            <person name="Kyrpides N."/>
            <person name="Mikhailova N."/>
            <person name="Fredrickson J."/>
            <person name="Richardson P."/>
        </authorList>
    </citation>
    <scope>NUCLEOTIDE SEQUENCE [LARGE SCALE GENOMIC DNA]</scope>
    <source>
        <strain evidence="2">ATCC BAA-1098 / SB2B</strain>
    </source>
</reference>
<evidence type="ECO:0000313" key="1">
    <source>
        <dbReference type="EMBL" id="ABM00562.1"/>
    </source>
</evidence>
<sequence>MLPRALGENGSNRDIDAEVTTVEQDASLLWWPFSPKGRGAVSIGGVSLGMQGVLDKQYPLPGGGLEGRDFYQTQFGQVIVQVAYKIINKTQSRKLD</sequence>
<proteinExistence type="predicted"/>
<protein>
    <submittedName>
        <fullName evidence="1">Uncharacterized protein</fullName>
    </submittedName>
</protein>
<gene>
    <name evidence="1" type="ordered locus">Sama_2357</name>
</gene>
<accession>A1S855</accession>
<evidence type="ECO:0000313" key="2">
    <source>
        <dbReference type="Proteomes" id="UP000009175"/>
    </source>
</evidence>
<keyword evidence="2" id="KW-1185">Reference proteome</keyword>
<organism evidence="1 2">
    <name type="scientific">Shewanella amazonensis (strain ATCC BAA-1098 / SB2B)</name>
    <dbReference type="NCBI Taxonomy" id="326297"/>
    <lineage>
        <taxon>Bacteria</taxon>
        <taxon>Pseudomonadati</taxon>
        <taxon>Pseudomonadota</taxon>
        <taxon>Gammaproteobacteria</taxon>
        <taxon>Alteromonadales</taxon>
        <taxon>Shewanellaceae</taxon>
        <taxon>Shewanella</taxon>
    </lineage>
</organism>
<dbReference type="Proteomes" id="UP000009175">
    <property type="component" value="Chromosome"/>
</dbReference>
<dbReference type="KEGG" id="saz:Sama_2357"/>